<dbReference type="SUPFAM" id="SSF81296">
    <property type="entry name" value="E set domains"/>
    <property type="match status" value="1"/>
</dbReference>
<accession>A0ABV9UBG0</accession>
<dbReference type="EMBL" id="JBHSIT010000012">
    <property type="protein sequence ID" value="MFC4912591.1"/>
    <property type="molecule type" value="Genomic_DNA"/>
</dbReference>
<reference evidence="3" key="1">
    <citation type="journal article" date="2019" name="Int. J. Syst. Evol. Microbiol.">
        <title>The Global Catalogue of Microorganisms (GCM) 10K type strain sequencing project: providing services to taxonomists for standard genome sequencing and annotation.</title>
        <authorList>
            <consortium name="The Broad Institute Genomics Platform"/>
            <consortium name="The Broad Institute Genome Sequencing Center for Infectious Disease"/>
            <person name="Wu L."/>
            <person name="Ma J."/>
        </authorList>
    </citation>
    <scope>NUCLEOTIDE SEQUENCE [LARGE SCALE GENOMIC DNA]</scope>
    <source>
        <strain evidence="3">KLKA75</strain>
    </source>
</reference>
<dbReference type="CDD" id="cd00102">
    <property type="entry name" value="IPT"/>
    <property type="match status" value="1"/>
</dbReference>
<proteinExistence type="predicted"/>
<organism evidence="2 3">
    <name type="scientific">Actinomadura gamaensis</name>
    <dbReference type="NCBI Taxonomy" id="1763541"/>
    <lineage>
        <taxon>Bacteria</taxon>
        <taxon>Bacillati</taxon>
        <taxon>Actinomycetota</taxon>
        <taxon>Actinomycetes</taxon>
        <taxon>Streptosporangiales</taxon>
        <taxon>Thermomonosporaceae</taxon>
        <taxon>Actinomadura</taxon>
    </lineage>
</organism>
<dbReference type="InterPro" id="IPR002909">
    <property type="entry name" value="IPT_dom"/>
</dbReference>
<dbReference type="Pfam" id="PF01833">
    <property type="entry name" value="TIG"/>
    <property type="match status" value="1"/>
</dbReference>
<dbReference type="InterPro" id="IPR014756">
    <property type="entry name" value="Ig_E-set"/>
</dbReference>
<keyword evidence="3" id="KW-1185">Reference proteome</keyword>
<sequence length="241" mass="24807">MAIAISGITPATGPLSGGTVHYITGTSLDTVTGITIKGTAVAQYSALSPTLIRLTLPAGGTAGAGDVVLNPGAVTLAGGFTYSAAASTEQLVSTVARKWALDVNTGTVAAPVWTPVRAIGELKPTVDAQMEDDSDYDSNGWASEVKTQLKWALETKVFRKVGVASAAYDPGQEKLRQAADQFGAAGTVQVRWYDRTGGPEAYTGFASVSWEPEGGDAKDLDQVTIKLSGNGARTTITNPAA</sequence>
<dbReference type="InterPro" id="IPR013783">
    <property type="entry name" value="Ig-like_fold"/>
</dbReference>
<name>A0ABV9UBG0_9ACTN</name>
<evidence type="ECO:0000313" key="3">
    <source>
        <dbReference type="Proteomes" id="UP001595872"/>
    </source>
</evidence>
<dbReference type="NCBIfam" id="NF047353">
    <property type="entry name" value="tube_lmo2291"/>
    <property type="match status" value="1"/>
</dbReference>
<feature type="domain" description="IPT/TIG" evidence="1">
    <location>
        <begin position="5"/>
        <end position="82"/>
    </location>
</feature>
<gene>
    <name evidence="2" type="ORF">ACFPCY_35190</name>
</gene>
<comment type="caution">
    <text evidence="2">The sequence shown here is derived from an EMBL/GenBank/DDBJ whole genome shotgun (WGS) entry which is preliminary data.</text>
</comment>
<evidence type="ECO:0000313" key="2">
    <source>
        <dbReference type="EMBL" id="MFC4912591.1"/>
    </source>
</evidence>
<evidence type="ECO:0000259" key="1">
    <source>
        <dbReference type="Pfam" id="PF01833"/>
    </source>
</evidence>
<protein>
    <submittedName>
        <fullName evidence="2">Phage tail tube protein</fullName>
    </submittedName>
</protein>
<dbReference type="RefSeq" id="WP_378262650.1">
    <property type="nucleotide sequence ID" value="NZ_JBHSIT010000012.1"/>
</dbReference>
<dbReference type="Proteomes" id="UP001595872">
    <property type="component" value="Unassembled WGS sequence"/>
</dbReference>
<dbReference type="Gene3D" id="2.60.40.10">
    <property type="entry name" value="Immunoglobulins"/>
    <property type="match status" value="1"/>
</dbReference>